<dbReference type="AlphaFoldDB" id="A0A444LC45"/>
<keyword evidence="2" id="KW-1185">Reference proteome</keyword>
<evidence type="ECO:0000313" key="1">
    <source>
        <dbReference type="EMBL" id="RWX75433.1"/>
    </source>
</evidence>
<comment type="caution">
    <text evidence="1">The sequence shown here is derived from an EMBL/GenBank/DDBJ whole genome shotgun (WGS) entry which is preliminary data.</text>
</comment>
<proteinExistence type="predicted"/>
<protein>
    <recommendedName>
        <fullName evidence="3">Farnesoic acid O-methyl transferase domain-containing protein</fullName>
    </recommendedName>
</protein>
<evidence type="ECO:0008006" key="3">
    <source>
        <dbReference type="Google" id="ProtNLM"/>
    </source>
</evidence>
<organism evidence="1 2">
    <name type="scientific">Neorhizobium lilium</name>
    <dbReference type="NCBI Taxonomy" id="2503024"/>
    <lineage>
        <taxon>Bacteria</taxon>
        <taxon>Pseudomonadati</taxon>
        <taxon>Pseudomonadota</taxon>
        <taxon>Alphaproteobacteria</taxon>
        <taxon>Hyphomicrobiales</taxon>
        <taxon>Rhizobiaceae</taxon>
        <taxon>Rhizobium/Agrobacterium group</taxon>
        <taxon>Neorhizobium</taxon>
    </lineage>
</organism>
<sequence>MGSVVLVTFAGRQQRMEILTSYVRKALERGLIDEWHIWDFTRAPEDHDWVSNEFGPVRYMHADVPYMPKGSLSKSSSFRMRASIGSDLHLALLNPADPDNFFEFIIGGWDNQGCGLRKLSREGLKTFDREFEPYWIRPTPGVLSNGSANDILLQLDPSGVPSLFVNGVFIGSWPEITIAEEASVMVRGGFGADLEILDVTDSVRRYIGQPQEKAPYYRSYDYYAKHQAEYAETVFLKCDDDIVYMDLDKLNAFIDFRILNPHYLVLSANVVNNVACAYWQQVAGMIPRELGQFEYPPEYGGSLWQSPEKANALHDFFLSKTIKALPLPKQVIEMSGARVSINFIAWLGKDLKHMSFGRASDERTLTLDLPAFLKRPVGIFSDFTVSHLSFGPQELGLHVERLLAGYEKLMRQTLGLKEPERVADLPHLAVA</sequence>
<evidence type="ECO:0000313" key="2">
    <source>
        <dbReference type="Proteomes" id="UP000287687"/>
    </source>
</evidence>
<reference evidence="1 2" key="1">
    <citation type="submission" date="2019-01" db="EMBL/GenBank/DDBJ databases">
        <title>The draft genome of Rhizobium sp. 24NR.</title>
        <authorList>
            <person name="Liu L."/>
            <person name="Liang L."/>
            <person name="Shi S."/>
            <person name="Xu L."/>
            <person name="Wang X."/>
            <person name="Li L."/>
            <person name="Zhang X."/>
        </authorList>
    </citation>
    <scope>NUCLEOTIDE SEQUENCE [LARGE SCALE GENOMIC DNA]</scope>
    <source>
        <strain evidence="1 2">24NR</strain>
    </source>
</reference>
<dbReference type="OrthoDB" id="8274941at2"/>
<gene>
    <name evidence="1" type="ORF">EPK99_17165</name>
</gene>
<name>A0A444LC45_9HYPH</name>
<dbReference type="RefSeq" id="WP_128444319.1">
    <property type="nucleotide sequence ID" value="NZ_SBIP01000004.1"/>
</dbReference>
<dbReference type="Proteomes" id="UP000287687">
    <property type="component" value="Unassembled WGS sequence"/>
</dbReference>
<accession>A0A444LC45</accession>
<dbReference type="EMBL" id="SBIP01000004">
    <property type="protein sequence ID" value="RWX75433.1"/>
    <property type="molecule type" value="Genomic_DNA"/>
</dbReference>